<proteinExistence type="predicted"/>
<sequence>MSLEKLFRVLIEALESNGEKRRAMAEALRQAETFNAVQLNGAGNRPDAEGNDEFKKHKEPTESKEHNEPTVSRKHNERTELNQMECGGRRDCTKAS</sequence>
<protein>
    <submittedName>
        <fullName evidence="2">Uncharacterized protein</fullName>
    </submittedName>
</protein>
<dbReference type="Proteomes" id="UP000758155">
    <property type="component" value="Unassembled WGS sequence"/>
</dbReference>
<feature type="compositionally biased region" description="Basic and acidic residues" evidence="1">
    <location>
        <begin position="87"/>
        <end position="96"/>
    </location>
</feature>
<organism evidence="2 3">
    <name type="scientific">Didymella heteroderae</name>
    <dbReference type="NCBI Taxonomy" id="1769908"/>
    <lineage>
        <taxon>Eukaryota</taxon>
        <taxon>Fungi</taxon>
        <taxon>Dikarya</taxon>
        <taxon>Ascomycota</taxon>
        <taxon>Pezizomycotina</taxon>
        <taxon>Dothideomycetes</taxon>
        <taxon>Pleosporomycetidae</taxon>
        <taxon>Pleosporales</taxon>
        <taxon>Pleosporineae</taxon>
        <taxon>Didymellaceae</taxon>
        <taxon>Didymella</taxon>
    </lineage>
</organism>
<gene>
    <name evidence="2" type="ORF">E8E12_000195</name>
</gene>
<feature type="region of interest" description="Disordered" evidence="1">
    <location>
        <begin position="36"/>
        <end position="96"/>
    </location>
</feature>
<comment type="caution">
    <text evidence="2">The sequence shown here is derived from an EMBL/GenBank/DDBJ whole genome shotgun (WGS) entry which is preliminary data.</text>
</comment>
<dbReference type="EMBL" id="SWKV01000412">
    <property type="protein sequence ID" value="KAF3027221.1"/>
    <property type="molecule type" value="Genomic_DNA"/>
</dbReference>
<accession>A0A9P4WFA0</accession>
<evidence type="ECO:0000313" key="2">
    <source>
        <dbReference type="EMBL" id="KAF3027221.1"/>
    </source>
</evidence>
<reference evidence="2" key="1">
    <citation type="submission" date="2019-04" db="EMBL/GenBank/DDBJ databases">
        <title>Sequencing of skin fungus with MAO and IRED activity.</title>
        <authorList>
            <person name="Marsaioli A.J."/>
            <person name="Bonatto J.M.C."/>
            <person name="Reis Junior O."/>
        </authorList>
    </citation>
    <scope>NUCLEOTIDE SEQUENCE</scope>
    <source>
        <strain evidence="2">28M1</strain>
    </source>
</reference>
<evidence type="ECO:0000313" key="3">
    <source>
        <dbReference type="Proteomes" id="UP000758155"/>
    </source>
</evidence>
<keyword evidence="3" id="KW-1185">Reference proteome</keyword>
<evidence type="ECO:0000256" key="1">
    <source>
        <dbReference type="SAM" id="MobiDB-lite"/>
    </source>
</evidence>
<dbReference type="AlphaFoldDB" id="A0A9P4WFA0"/>
<feature type="compositionally biased region" description="Basic and acidic residues" evidence="1">
    <location>
        <begin position="46"/>
        <end position="68"/>
    </location>
</feature>
<name>A0A9P4WFA0_9PLEO</name>